<protein>
    <recommendedName>
        <fullName evidence="6">Maleylacetoacetate isomerase</fullName>
    </recommendedName>
</protein>
<dbReference type="InterPro" id="IPR004046">
    <property type="entry name" value="GST_C"/>
</dbReference>
<dbReference type="NCBIfam" id="TIGR01262">
    <property type="entry name" value="maiA"/>
    <property type="match status" value="1"/>
</dbReference>
<sequence>MPQLTLYGYYRSSCTARLRIALALKKLEYSTVYVDFANKEHRGEAYTAINPNQSIPTLAADEGDSNGPVYITQSVAALEYIEEAFPDNAVRLLPGTAGDRARVRSLVEIIVADLQPRQASITLERLGNDLGATQEQRVKWSYDWCIKELRAYEKLVTAAGPVGKYSVGDTLTLADVCLVPAVQNAVEKWGVNLAKEFPVLAAIYDNLKVLPEVQAAHWSRQPDAPKE</sequence>
<evidence type="ECO:0000259" key="3">
    <source>
        <dbReference type="PROSITE" id="PS50405"/>
    </source>
</evidence>
<dbReference type="InterPro" id="IPR040079">
    <property type="entry name" value="Glutathione_S-Trfase"/>
</dbReference>
<dbReference type="Pfam" id="PF14497">
    <property type="entry name" value="GST_C_3"/>
    <property type="match status" value="1"/>
</dbReference>
<accession>A0ABP0DGB4</accession>
<keyword evidence="5" id="KW-1185">Reference proteome</keyword>
<dbReference type="InterPro" id="IPR010987">
    <property type="entry name" value="Glutathione-S-Trfase_C-like"/>
</dbReference>
<dbReference type="InterPro" id="IPR036282">
    <property type="entry name" value="Glutathione-S-Trfase_C_sf"/>
</dbReference>
<dbReference type="PROSITE" id="PS50405">
    <property type="entry name" value="GST_CTER"/>
    <property type="match status" value="1"/>
</dbReference>
<evidence type="ECO:0000256" key="1">
    <source>
        <dbReference type="ARBA" id="ARBA00010007"/>
    </source>
</evidence>
<dbReference type="PROSITE" id="PS50404">
    <property type="entry name" value="GST_NTER"/>
    <property type="match status" value="1"/>
</dbReference>
<name>A0ABP0DGB4_9PEZI</name>
<evidence type="ECO:0000313" key="5">
    <source>
        <dbReference type="Proteomes" id="UP001642502"/>
    </source>
</evidence>
<dbReference type="InterPro" id="IPR036249">
    <property type="entry name" value="Thioredoxin-like_sf"/>
</dbReference>
<dbReference type="Gene3D" id="3.40.30.10">
    <property type="entry name" value="Glutaredoxin"/>
    <property type="match status" value="1"/>
</dbReference>
<feature type="domain" description="GST N-terminal" evidence="2">
    <location>
        <begin position="2"/>
        <end position="89"/>
    </location>
</feature>
<gene>
    <name evidence="4" type="ORF">SEPCBS119000_001878</name>
</gene>
<evidence type="ECO:0008006" key="6">
    <source>
        <dbReference type="Google" id="ProtNLM"/>
    </source>
</evidence>
<dbReference type="Pfam" id="PF02798">
    <property type="entry name" value="GST_N"/>
    <property type="match status" value="1"/>
</dbReference>
<dbReference type="InterPro" id="IPR005955">
    <property type="entry name" value="GST_Zeta"/>
</dbReference>
<dbReference type="PANTHER" id="PTHR42673">
    <property type="entry name" value="MALEYLACETOACETATE ISOMERASE"/>
    <property type="match status" value="1"/>
</dbReference>
<comment type="similarity">
    <text evidence="1">Belongs to the GST superfamily. Zeta family.</text>
</comment>
<feature type="domain" description="GST C-terminal" evidence="3">
    <location>
        <begin position="96"/>
        <end position="226"/>
    </location>
</feature>
<dbReference type="Gene3D" id="1.20.1050.10">
    <property type="match status" value="1"/>
</dbReference>
<evidence type="ECO:0000259" key="2">
    <source>
        <dbReference type="PROSITE" id="PS50404"/>
    </source>
</evidence>
<dbReference type="SUPFAM" id="SSF52833">
    <property type="entry name" value="Thioredoxin-like"/>
    <property type="match status" value="1"/>
</dbReference>
<dbReference type="PANTHER" id="PTHR42673:SF4">
    <property type="entry name" value="MALEYLACETOACETATE ISOMERASE"/>
    <property type="match status" value="1"/>
</dbReference>
<dbReference type="SUPFAM" id="SSF47616">
    <property type="entry name" value="GST C-terminal domain-like"/>
    <property type="match status" value="1"/>
</dbReference>
<dbReference type="SFLD" id="SFLDS00019">
    <property type="entry name" value="Glutathione_Transferase_(cytos"/>
    <property type="match status" value="1"/>
</dbReference>
<organism evidence="4 5">
    <name type="scientific">Sporothrix epigloea</name>
    <dbReference type="NCBI Taxonomy" id="1892477"/>
    <lineage>
        <taxon>Eukaryota</taxon>
        <taxon>Fungi</taxon>
        <taxon>Dikarya</taxon>
        <taxon>Ascomycota</taxon>
        <taxon>Pezizomycotina</taxon>
        <taxon>Sordariomycetes</taxon>
        <taxon>Sordariomycetidae</taxon>
        <taxon>Ophiostomatales</taxon>
        <taxon>Ophiostomataceae</taxon>
        <taxon>Sporothrix</taxon>
    </lineage>
</organism>
<comment type="caution">
    <text evidence="4">The sequence shown here is derived from an EMBL/GenBank/DDBJ whole genome shotgun (WGS) entry which is preliminary data.</text>
</comment>
<dbReference type="InterPro" id="IPR004045">
    <property type="entry name" value="Glutathione_S-Trfase_N"/>
</dbReference>
<dbReference type="EMBL" id="CAWUON010000016">
    <property type="protein sequence ID" value="CAK7266147.1"/>
    <property type="molecule type" value="Genomic_DNA"/>
</dbReference>
<proteinExistence type="inferred from homology"/>
<dbReference type="Proteomes" id="UP001642502">
    <property type="component" value="Unassembled WGS sequence"/>
</dbReference>
<evidence type="ECO:0000313" key="4">
    <source>
        <dbReference type="EMBL" id="CAK7266147.1"/>
    </source>
</evidence>
<dbReference type="SFLD" id="SFLDG00358">
    <property type="entry name" value="Main_(cytGST)"/>
    <property type="match status" value="1"/>
</dbReference>
<reference evidence="4 5" key="1">
    <citation type="submission" date="2024-01" db="EMBL/GenBank/DDBJ databases">
        <authorList>
            <person name="Allen C."/>
            <person name="Tagirdzhanova G."/>
        </authorList>
    </citation>
    <scope>NUCLEOTIDE SEQUENCE [LARGE SCALE GENOMIC DNA]</scope>
    <source>
        <strain evidence="4 5">CBS 119000</strain>
    </source>
</reference>